<gene>
    <name evidence="2" type="primary">ORF178733</name>
</gene>
<reference evidence="2" key="1">
    <citation type="submission" date="2014-12" db="EMBL/GenBank/DDBJ databases">
        <title>Insight into the proteome of Arion vulgaris.</title>
        <authorList>
            <person name="Aradska J."/>
            <person name="Bulat T."/>
            <person name="Smidak R."/>
            <person name="Sarate P."/>
            <person name="Gangsoo J."/>
            <person name="Sialana F."/>
            <person name="Bilban M."/>
            <person name="Lubec G."/>
        </authorList>
    </citation>
    <scope>NUCLEOTIDE SEQUENCE</scope>
    <source>
        <tissue evidence="2">Skin</tissue>
    </source>
</reference>
<evidence type="ECO:0000256" key="1">
    <source>
        <dbReference type="SAM" id="MobiDB-lite"/>
    </source>
</evidence>
<evidence type="ECO:0000313" key="2">
    <source>
        <dbReference type="EMBL" id="CEK90763.1"/>
    </source>
</evidence>
<protein>
    <submittedName>
        <fullName evidence="2">Uncharacterized protein</fullName>
    </submittedName>
</protein>
<feature type="region of interest" description="Disordered" evidence="1">
    <location>
        <begin position="24"/>
        <end position="49"/>
    </location>
</feature>
<accession>A0A0B7BCM2</accession>
<name>A0A0B7BCM2_9EUPU</name>
<dbReference type="EMBL" id="HACG01043898">
    <property type="protein sequence ID" value="CEK90763.1"/>
    <property type="molecule type" value="Transcribed_RNA"/>
</dbReference>
<sequence>MWNTTSEVGEGTPVWQGTLTIRKADHDAKNQPEAPYQALLTPDYAEDSS</sequence>
<organism evidence="2">
    <name type="scientific">Arion vulgaris</name>
    <dbReference type="NCBI Taxonomy" id="1028688"/>
    <lineage>
        <taxon>Eukaryota</taxon>
        <taxon>Metazoa</taxon>
        <taxon>Spiralia</taxon>
        <taxon>Lophotrochozoa</taxon>
        <taxon>Mollusca</taxon>
        <taxon>Gastropoda</taxon>
        <taxon>Heterobranchia</taxon>
        <taxon>Euthyneura</taxon>
        <taxon>Panpulmonata</taxon>
        <taxon>Eupulmonata</taxon>
        <taxon>Stylommatophora</taxon>
        <taxon>Helicina</taxon>
        <taxon>Arionoidea</taxon>
        <taxon>Arionidae</taxon>
        <taxon>Arion</taxon>
    </lineage>
</organism>
<proteinExistence type="predicted"/>
<dbReference type="AlphaFoldDB" id="A0A0B7BCM2"/>